<dbReference type="GeneID" id="5544562"/>
<feature type="domain" description="PXA" evidence="1">
    <location>
        <begin position="86"/>
        <end position="238"/>
    </location>
</feature>
<accession>A7TMS9</accession>
<dbReference type="OrthoDB" id="5582218at2759"/>
<protein>
    <recommendedName>
        <fullName evidence="1">PXA domain-containing protein</fullName>
    </recommendedName>
</protein>
<dbReference type="OMA" id="ICIRIKL"/>
<evidence type="ECO:0000313" key="2">
    <source>
        <dbReference type="EMBL" id="EDO16401.1"/>
    </source>
</evidence>
<dbReference type="GO" id="GO:0071561">
    <property type="term" value="C:nucleus-vacuole junction"/>
    <property type="evidence" value="ECO:0007669"/>
    <property type="project" value="EnsemblFungi"/>
</dbReference>
<dbReference type="RefSeq" id="XP_001644259.1">
    <property type="nucleotide sequence ID" value="XM_001644209.1"/>
</dbReference>
<dbReference type="InterPro" id="IPR003114">
    <property type="entry name" value="Phox_assoc"/>
</dbReference>
<keyword evidence="3" id="KW-1185">Reference proteome</keyword>
<dbReference type="AlphaFoldDB" id="A7TMS9"/>
<dbReference type="STRING" id="436907.A7TMS9"/>
<dbReference type="FunCoup" id="A7TMS9">
    <property type="interactions" value="28"/>
</dbReference>
<dbReference type="eggNOG" id="ENOG502RYUQ">
    <property type="taxonomic scope" value="Eukaryota"/>
</dbReference>
<dbReference type="Proteomes" id="UP000000267">
    <property type="component" value="Unassembled WGS sequence"/>
</dbReference>
<evidence type="ECO:0000313" key="3">
    <source>
        <dbReference type="Proteomes" id="UP000000267"/>
    </source>
</evidence>
<dbReference type="EMBL" id="DS480425">
    <property type="protein sequence ID" value="EDO16401.1"/>
    <property type="molecule type" value="Genomic_DNA"/>
</dbReference>
<sequence>MSTILYNTSSSYLQKYQKSNIYRKQGRANSPLSQRTQEASIEESDIATQLDQFASKEKKNSDEYLRELCLSIYPTSIASEIIDLNPHLELKIHAFVSLLIKNFIKSWYGSKIPTHDVQFTVELFNLTKQVIDYFNTSVIDFESLITDDIPLLLSHHIKNISEILKQENEDGLFKPYCESIHYSENYYPEVITSHLLNLSNSDSMLEYAFLNSLFNDLLFGRVLDNISEPFYILHGINKISEKYLNKKDIQSNKWFKLKQLLIRFNLTYWKLKLLQVINFIKSLTNISRIHTPSRTFLDRYLLSLIFIDILQVDAKKPILYSMAKYFQFWLISIPFLNFALDYHIHNLFIRQIINKSACSQIFILLRELIFPNDSTMGPPREIPIGEEYDQLKQTCISNLWQVIRINNLDNVLALTHTDVDNFITIITASKDCNKILIFQIVDSLLTYIHE</sequence>
<gene>
    <name evidence="2" type="ORF">Kpol_1030p9</name>
</gene>
<dbReference type="HOGENOM" id="CLU_038967_0_0_1"/>
<dbReference type="Pfam" id="PF02194">
    <property type="entry name" value="PXA"/>
    <property type="match status" value="1"/>
</dbReference>
<dbReference type="InParanoid" id="A7TMS9"/>
<dbReference type="KEGG" id="vpo:Kpol_1030p9"/>
<name>A7TMS9_VANPO</name>
<organism evidence="3">
    <name type="scientific">Vanderwaltozyma polyspora (strain ATCC 22028 / DSM 70294 / BCRC 21397 / CBS 2163 / NBRC 10782 / NRRL Y-8283 / UCD 57-17)</name>
    <name type="common">Kluyveromyces polysporus</name>
    <dbReference type="NCBI Taxonomy" id="436907"/>
    <lineage>
        <taxon>Eukaryota</taxon>
        <taxon>Fungi</taxon>
        <taxon>Dikarya</taxon>
        <taxon>Ascomycota</taxon>
        <taxon>Saccharomycotina</taxon>
        <taxon>Saccharomycetes</taxon>
        <taxon>Saccharomycetales</taxon>
        <taxon>Saccharomycetaceae</taxon>
        <taxon>Vanderwaltozyma</taxon>
    </lineage>
</organism>
<evidence type="ECO:0000259" key="1">
    <source>
        <dbReference type="Pfam" id="PF02194"/>
    </source>
</evidence>
<reference evidence="2 3" key="1">
    <citation type="journal article" date="2007" name="Proc. Natl. Acad. Sci. U.S.A.">
        <title>Independent sorting-out of thousands of duplicated gene pairs in two yeast species descended from a whole-genome duplication.</title>
        <authorList>
            <person name="Scannell D.R."/>
            <person name="Frank A.C."/>
            <person name="Conant G.C."/>
            <person name="Byrne K.P."/>
            <person name="Woolfit M."/>
            <person name="Wolfe K.H."/>
        </authorList>
    </citation>
    <scope>NUCLEOTIDE SEQUENCE [LARGE SCALE GENOMIC DNA]</scope>
    <source>
        <strain evidence="3">ATCC 22028 / DSM 70294 / BCRC 21397 / CBS 2163 / NBRC 10782 / NRRL Y-8283 / UCD 57-17</strain>
    </source>
</reference>
<dbReference type="PhylomeDB" id="A7TMS9"/>
<proteinExistence type="predicted"/>